<keyword evidence="1" id="KW-1185">Reference proteome</keyword>
<sequence>MACVRNLDAWIRSHYVPFWQRLRTESDYVNSKHMLTVSVRSKHAQQIYESNKRATYDYTVEKKIEMEEESCGAAPRIPVKLHYDAETIAESVSRLGDFTSRGSDCSGEPKLVLRI</sequence>
<organism evidence="1 2">
    <name type="scientific">Steinernema glaseri</name>
    <dbReference type="NCBI Taxonomy" id="37863"/>
    <lineage>
        <taxon>Eukaryota</taxon>
        <taxon>Metazoa</taxon>
        <taxon>Ecdysozoa</taxon>
        <taxon>Nematoda</taxon>
        <taxon>Chromadorea</taxon>
        <taxon>Rhabditida</taxon>
        <taxon>Tylenchina</taxon>
        <taxon>Panagrolaimomorpha</taxon>
        <taxon>Strongyloidoidea</taxon>
        <taxon>Steinernematidae</taxon>
        <taxon>Steinernema</taxon>
    </lineage>
</organism>
<dbReference type="WBParaSite" id="L893_g20285.t1">
    <property type="protein sequence ID" value="L893_g20285.t1"/>
    <property type="gene ID" value="L893_g20285"/>
</dbReference>
<reference evidence="2" key="1">
    <citation type="submission" date="2016-11" db="UniProtKB">
        <authorList>
            <consortium name="WormBaseParasite"/>
        </authorList>
    </citation>
    <scope>IDENTIFICATION</scope>
</reference>
<name>A0A1I7YVK9_9BILA</name>
<evidence type="ECO:0000313" key="1">
    <source>
        <dbReference type="Proteomes" id="UP000095287"/>
    </source>
</evidence>
<dbReference type="Proteomes" id="UP000095287">
    <property type="component" value="Unplaced"/>
</dbReference>
<protein>
    <submittedName>
        <fullName evidence="2">Bestrophin homolog</fullName>
    </submittedName>
</protein>
<evidence type="ECO:0000313" key="2">
    <source>
        <dbReference type="WBParaSite" id="L893_g20285.t1"/>
    </source>
</evidence>
<accession>A0A1I7YVK9</accession>
<dbReference type="AlphaFoldDB" id="A0A1I7YVK9"/>
<proteinExistence type="predicted"/>